<feature type="domain" description="PKD" evidence="4">
    <location>
        <begin position="108"/>
        <end position="181"/>
    </location>
</feature>
<dbReference type="InterPro" id="IPR028203">
    <property type="entry name" value="PSII_CF48-like_dom"/>
</dbReference>
<dbReference type="KEGG" id="pais:PFX98_07820"/>
<dbReference type="InterPro" id="IPR022409">
    <property type="entry name" value="PKD/Chitinase_dom"/>
</dbReference>
<protein>
    <submittedName>
        <fullName evidence="5">YCF48-related protein</fullName>
    </submittedName>
</protein>
<dbReference type="PROSITE" id="PS50093">
    <property type="entry name" value="PKD"/>
    <property type="match status" value="1"/>
</dbReference>
<dbReference type="SUPFAM" id="SSF110296">
    <property type="entry name" value="Oligoxyloglucan reducing end-specific cellobiohydrolase"/>
    <property type="match status" value="3"/>
</dbReference>
<dbReference type="EMBL" id="CP116346">
    <property type="protein sequence ID" value="WIT13510.1"/>
    <property type="molecule type" value="Genomic_DNA"/>
</dbReference>
<dbReference type="SUPFAM" id="SSF49299">
    <property type="entry name" value="PKD domain"/>
    <property type="match status" value="1"/>
</dbReference>
<reference evidence="5" key="1">
    <citation type="submission" date="2023-01" db="EMBL/GenBank/DDBJ databases">
        <title>Whole genome sequence of Paucibacter sp. S2-9 isolated from pond sediment.</title>
        <authorList>
            <person name="Jung J.Y."/>
        </authorList>
    </citation>
    <scope>NUCLEOTIDE SEQUENCE</scope>
    <source>
        <strain evidence="5">S2-9</strain>
    </source>
</reference>
<evidence type="ECO:0000256" key="2">
    <source>
        <dbReference type="ARBA" id="ARBA00023276"/>
    </source>
</evidence>
<feature type="region of interest" description="Disordered" evidence="3">
    <location>
        <begin position="1"/>
        <end position="24"/>
    </location>
</feature>
<dbReference type="PANTHER" id="PTHR47199:SF2">
    <property type="entry name" value="PHOTOSYSTEM II STABILITY_ASSEMBLY FACTOR HCF136, CHLOROPLASTIC"/>
    <property type="match status" value="1"/>
</dbReference>
<dbReference type="PANTHER" id="PTHR47199">
    <property type="entry name" value="PHOTOSYSTEM II STABILITY/ASSEMBLY FACTOR HCF136, CHLOROPLASTIC"/>
    <property type="match status" value="1"/>
</dbReference>
<dbReference type="InterPro" id="IPR000601">
    <property type="entry name" value="PKD_dom"/>
</dbReference>
<dbReference type="InterPro" id="IPR013783">
    <property type="entry name" value="Ig-like_fold"/>
</dbReference>
<dbReference type="Pfam" id="PF18911">
    <property type="entry name" value="PKD_4"/>
    <property type="match status" value="1"/>
</dbReference>
<dbReference type="CDD" id="cd15482">
    <property type="entry name" value="Sialidase_non-viral"/>
    <property type="match status" value="1"/>
</dbReference>
<dbReference type="GO" id="GO:0015979">
    <property type="term" value="P:photosynthesis"/>
    <property type="evidence" value="ECO:0007669"/>
    <property type="project" value="UniProtKB-KW"/>
</dbReference>
<dbReference type="InterPro" id="IPR035986">
    <property type="entry name" value="PKD_dom_sf"/>
</dbReference>
<dbReference type="Gene3D" id="2.60.40.10">
    <property type="entry name" value="Immunoglobulins"/>
    <property type="match status" value="1"/>
</dbReference>
<sequence>MRHAGRLPGRRAPSRAIGGGSPGWLGSDHKASLANCGRAPRAPVRHASIATGLRAECPKNKSQPREGYMQRKTQKKWRAAAAALVVGLLSACGGGGDGASIAPPAPLPEVLSISAPAASDLAAAVQFGSSAGSAAGLRYEWNFGDGSGSTEASPKHAYAKAGDYEVQLKLSNEAGQSRSSSFKLSLSNKAHLAGRICSGAEASGWCWQAPLPTGAALTQANFVSAQLGWVLTDERQLSKTADGGRNWQLLRLPDAGKLHSFALVDANKSWVLGADGGVWRSDDGGAGFRRVGRLSAPLGSSPLRNHGGDLLSVTSVSADLATTSLWVSADGGASWFASAQRYDSQAKDGSLYRTEWTGDGKSLQVVRSLDLGLHESVAGELPAACQGSATGWRLIQAASRSELLSVSWQISASNEGGWQHFVDQVVLCTSTDSGQTWKRVASTGIPQLLYSRFSLRGDVAFWPAGAGQYWASHSNVGGGGATLYRSVDGGETWTAVTAPESGASIRHVVNASTLLVTNDARNSWVSADAGASWQALQVGLGGLPESLSSLAGQGVLLSGRPLRSYDGKGAWQLLVPHFGSADLALGFGGGALAGAIGSAAMPTPGRLFAYSGSQLLRSSDYGRSWQAPPMFAMGDIGSLQFVSANTGWVVADFGLLFRTRDGGANWSQVWAVPSGGSEFGGALQALRFSSETEGIMAVSNWQGSIVYRSSDGGQSWAMRATLPVDVRQLLTLENGEVLAAGGNGLRTGGLFLVKADSADFSTVYSADSDSVSGPGLYVRRLHRQAGGKIWAVGSKGLVLSSADAGRTWLRQDVGAAGALNDVQFADALHGWIVGDAGLLLATDDGGKSWKQQAQSTQQSLLALLIQDAKTVWAFGENGIVLATGTGGF</sequence>
<evidence type="ECO:0000313" key="5">
    <source>
        <dbReference type="EMBL" id="WIT13510.1"/>
    </source>
</evidence>
<dbReference type="SMART" id="SM00089">
    <property type="entry name" value="PKD"/>
    <property type="match status" value="1"/>
</dbReference>
<evidence type="ECO:0000313" key="6">
    <source>
        <dbReference type="Proteomes" id="UP001177769"/>
    </source>
</evidence>
<feature type="compositionally biased region" description="Basic residues" evidence="3">
    <location>
        <begin position="1"/>
        <end position="13"/>
    </location>
</feature>
<gene>
    <name evidence="5" type="ORF">PFX98_07820</name>
</gene>
<organism evidence="5 6">
    <name type="scientific">Paucibacter sediminis</name>
    <dbReference type="NCBI Taxonomy" id="3019553"/>
    <lineage>
        <taxon>Bacteria</taxon>
        <taxon>Pseudomonadati</taxon>
        <taxon>Pseudomonadota</taxon>
        <taxon>Betaproteobacteria</taxon>
        <taxon>Burkholderiales</taxon>
        <taxon>Sphaerotilaceae</taxon>
        <taxon>Roseateles</taxon>
    </lineage>
</organism>
<evidence type="ECO:0000259" key="4">
    <source>
        <dbReference type="PROSITE" id="PS50093"/>
    </source>
</evidence>
<dbReference type="CDD" id="cd00146">
    <property type="entry name" value="PKD"/>
    <property type="match status" value="1"/>
</dbReference>
<dbReference type="Gene3D" id="2.130.10.10">
    <property type="entry name" value="YVTN repeat-like/Quinoprotein amine dehydrogenase"/>
    <property type="match status" value="4"/>
</dbReference>
<dbReference type="GO" id="GO:0009523">
    <property type="term" value="C:photosystem II"/>
    <property type="evidence" value="ECO:0007669"/>
    <property type="project" value="UniProtKB-KW"/>
</dbReference>
<dbReference type="Proteomes" id="UP001177769">
    <property type="component" value="Chromosome"/>
</dbReference>
<dbReference type="RefSeq" id="WP_285234625.1">
    <property type="nucleotide sequence ID" value="NZ_CP116346.1"/>
</dbReference>
<dbReference type="AlphaFoldDB" id="A0AA95NFZ3"/>
<proteinExistence type="predicted"/>
<name>A0AA95NFZ3_9BURK</name>
<keyword evidence="6" id="KW-1185">Reference proteome</keyword>
<accession>A0AA95NFZ3</accession>
<keyword evidence="2" id="KW-0604">Photosystem II</keyword>
<dbReference type="Pfam" id="PF14870">
    <property type="entry name" value="PSII_BNR"/>
    <property type="match status" value="2"/>
</dbReference>
<keyword evidence="1" id="KW-0602">Photosynthesis</keyword>
<evidence type="ECO:0000256" key="3">
    <source>
        <dbReference type="SAM" id="MobiDB-lite"/>
    </source>
</evidence>
<dbReference type="InterPro" id="IPR015943">
    <property type="entry name" value="WD40/YVTN_repeat-like_dom_sf"/>
</dbReference>
<evidence type="ECO:0000256" key="1">
    <source>
        <dbReference type="ARBA" id="ARBA00022531"/>
    </source>
</evidence>